<dbReference type="AlphaFoldDB" id="A0A6A6XZD2"/>
<accession>A0A6A6XZD2</accession>
<dbReference type="EMBL" id="MU003728">
    <property type="protein sequence ID" value="KAF2801648.1"/>
    <property type="molecule type" value="Genomic_DNA"/>
</dbReference>
<evidence type="ECO:0000313" key="2">
    <source>
        <dbReference type="Proteomes" id="UP000504636"/>
    </source>
</evidence>
<reference evidence="3" key="2">
    <citation type="submission" date="2020-04" db="EMBL/GenBank/DDBJ databases">
        <authorList>
            <consortium name="NCBI Genome Project"/>
        </authorList>
    </citation>
    <scope>NUCLEOTIDE SEQUENCE</scope>
    <source>
        <strain evidence="3">CBS 304.34</strain>
    </source>
</reference>
<gene>
    <name evidence="1 3" type="ORF">BDZ99DRAFT_528121</name>
</gene>
<sequence length="239" mass="25839">MAQVILRVISVTLGILSFTSKEIDKHDNKASVVKIGVALDVKGNGTSGAGGDTLTVQLFNEGGERIGVAPGKGKIESGYYNNYAIGGTYVNCMWIDGDKTNYIQATAFQLHFPDFVPTDQDSFPLGDADAYFKGGYAFKPYWWPNTAPSIVTTKYDQHASLAHDAKALCESPTSQGPDFINTAQGIFCHMGTKKTYPLCGHGLITHCFDAKAMAMIGNGIAAQEEKSYDQVIDWTKESS</sequence>
<dbReference type="GeneID" id="54467237"/>
<reference evidence="1 3" key="1">
    <citation type="journal article" date="2020" name="Stud. Mycol.">
        <title>101 Dothideomycetes genomes: a test case for predicting lifestyles and emergence of pathogens.</title>
        <authorList>
            <person name="Haridas S."/>
            <person name="Albert R."/>
            <person name="Binder M."/>
            <person name="Bloem J."/>
            <person name="Labutti K."/>
            <person name="Salamov A."/>
            <person name="Andreopoulos B."/>
            <person name="Baker S."/>
            <person name="Barry K."/>
            <person name="Bills G."/>
            <person name="Bluhm B."/>
            <person name="Cannon C."/>
            <person name="Castanera R."/>
            <person name="Culley D."/>
            <person name="Daum C."/>
            <person name="Ezra D."/>
            <person name="Gonzalez J."/>
            <person name="Henrissat B."/>
            <person name="Kuo A."/>
            <person name="Liang C."/>
            <person name="Lipzen A."/>
            <person name="Lutzoni F."/>
            <person name="Magnuson J."/>
            <person name="Mondo S."/>
            <person name="Nolan M."/>
            <person name="Ohm R."/>
            <person name="Pangilinan J."/>
            <person name="Park H.-J."/>
            <person name="Ramirez L."/>
            <person name="Alfaro M."/>
            <person name="Sun H."/>
            <person name="Tritt A."/>
            <person name="Yoshinaga Y."/>
            <person name="Zwiers L.-H."/>
            <person name="Turgeon B."/>
            <person name="Goodwin S."/>
            <person name="Spatafora J."/>
            <person name="Crous P."/>
            <person name="Grigoriev I."/>
        </authorList>
    </citation>
    <scope>NUCLEOTIDE SEQUENCE</scope>
    <source>
        <strain evidence="1 3">CBS 304.34</strain>
    </source>
</reference>
<keyword evidence="2" id="KW-1185">Reference proteome</keyword>
<dbReference type="Proteomes" id="UP000504636">
    <property type="component" value="Unplaced"/>
</dbReference>
<name>A0A6A6XZD2_9PEZI</name>
<organism evidence="1">
    <name type="scientific">Mytilinidion resinicola</name>
    <dbReference type="NCBI Taxonomy" id="574789"/>
    <lineage>
        <taxon>Eukaryota</taxon>
        <taxon>Fungi</taxon>
        <taxon>Dikarya</taxon>
        <taxon>Ascomycota</taxon>
        <taxon>Pezizomycotina</taxon>
        <taxon>Dothideomycetes</taxon>
        <taxon>Pleosporomycetidae</taxon>
        <taxon>Mytilinidiales</taxon>
        <taxon>Mytilinidiaceae</taxon>
        <taxon>Mytilinidion</taxon>
    </lineage>
</organism>
<protein>
    <submittedName>
        <fullName evidence="1 3">Uncharacterized protein</fullName>
    </submittedName>
</protein>
<proteinExistence type="predicted"/>
<reference evidence="3" key="3">
    <citation type="submission" date="2025-04" db="UniProtKB">
        <authorList>
            <consortium name="RefSeq"/>
        </authorList>
    </citation>
    <scope>IDENTIFICATION</scope>
    <source>
        <strain evidence="3">CBS 304.34</strain>
    </source>
</reference>
<dbReference type="RefSeq" id="XP_033568612.1">
    <property type="nucleotide sequence ID" value="XM_033726344.1"/>
</dbReference>
<dbReference type="OrthoDB" id="5365129at2759"/>
<evidence type="ECO:0000313" key="1">
    <source>
        <dbReference type="EMBL" id="KAF2801648.1"/>
    </source>
</evidence>
<evidence type="ECO:0000313" key="3">
    <source>
        <dbReference type="RefSeq" id="XP_033568612.1"/>
    </source>
</evidence>